<dbReference type="GO" id="GO:0022857">
    <property type="term" value="F:transmembrane transporter activity"/>
    <property type="evidence" value="ECO:0007669"/>
    <property type="project" value="InterPro"/>
</dbReference>
<dbReference type="SUPFAM" id="SSF103473">
    <property type="entry name" value="MFS general substrate transporter"/>
    <property type="match status" value="1"/>
</dbReference>
<evidence type="ECO:0000313" key="9">
    <source>
        <dbReference type="Proteomes" id="UP000015105"/>
    </source>
</evidence>
<dbReference type="GO" id="GO:0016020">
    <property type="term" value="C:membrane"/>
    <property type="evidence" value="ECO:0007669"/>
    <property type="project" value="UniProtKB-SubCell"/>
</dbReference>
<evidence type="ECO:0000256" key="7">
    <source>
        <dbReference type="SAM" id="Phobius"/>
    </source>
</evidence>
<dbReference type="InterPro" id="IPR000109">
    <property type="entry name" value="POT_fam"/>
</dbReference>
<reference evidence="8" key="4">
    <citation type="submission" date="2019-03" db="UniProtKB">
        <authorList>
            <consortium name="EnsemblPlants"/>
        </authorList>
    </citation>
    <scope>IDENTIFICATION</scope>
</reference>
<evidence type="ECO:0000256" key="6">
    <source>
        <dbReference type="SAM" id="MobiDB-lite"/>
    </source>
</evidence>
<reference evidence="9" key="2">
    <citation type="journal article" date="2017" name="Nat. Plants">
        <title>The Aegilops tauschii genome reveals multiple impacts of transposons.</title>
        <authorList>
            <person name="Zhao G."/>
            <person name="Zou C."/>
            <person name="Li K."/>
            <person name="Wang K."/>
            <person name="Li T."/>
            <person name="Gao L."/>
            <person name="Zhang X."/>
            <person name="Wang H."/>
            <person name="Yang Z."/>
            <person name="Liu X."/>
            <person name="Jiang W."/>
            <person name="Mao L."/>
            <person name="Kong X."/>
            <person name="Jiao Y."/>
            <person name="Jia J."/>
        </authorList>
    </citation>
    <scope>NUCLEOTIDE SEQUENCE [LARGE SCALE GENOMIC DNA]</scope>
    <source>
        <strain evidence="9">cv. AL8/78</strain>
    </source>
</reference>
<reference evidence="8" key="3">
    <citation type="journal article" date="2017" name="Nature">
        <title>Genome sequence of the progenitor of the wheat D genome Aegilops tauschii.</title>
        <authorList>
            <person name="Luo M.C."/>
            <person name="Gu Y.Q."/>
            <person name="Puiu D."/>
            <person name="Wang H."/>
            <person name="Twardziok S.O."/>
            <person name="Deal K.R."/>
            <person name="Huo N."/>
            <person name="Zhu T."/>
            <person name="Wang L."/>
            <person name="Wang Y."/>
            <person name="McGuire P.E."/>
            <person name="Liu S."/>
            <person name="Long H."/>
            <person name="Ramasamy R.K."/>
            <person name="Rodriguez J.C."/>
            <person name="Van S.L."/>
            <person name="Yuan L."/>
            <person name="Wang Z."/>
            <person name="Xia Z."/>
            <person name="Xiao L."/>
            <person name="Anderson O.D."/>
            <person name="Ouyang S."/>
            <person name="Liang Y."/>
            <person name="Zimin A.V."/>
            <person name="Pertea G."/>
            <person name="Qi P."/>
            <person name="Bennetzen J.L."/>
            <person name="Dai X."/>
            <person name="Dawson M.W."/>
            <person name="Muller H.G."/>
            <person name="Kugler K."/>
            <person name="Rivarola-Duarte L."/>
            <person name="Spannagl M."/>
            <person name="Mayer K.F.X."/>
            <person name="Lu F.H."/>
            <person name="Bevan M.W."/>
            <person name="Leroy P."/>
            <person name="Li P."/>
            <person name="You F.M."/>
            <person name="Sun Q."/>
            <person name="Liu Z."/>
            <person name="Lyons E."/>
            <person name="Wicker T."/>
            <person name="Salzberg S.L."/>
            <person name="Devos K.M."/>
            <person name="Dvorak J."/>
        </authorList>
    </citation>
    <scope>NUCLEOTIDE SEQUENCE [LARGE SCALE GENOMIC DNA]</scope>
    <source>
        <strain evidence="8">cv. AL8/78</strain>
    </source>
</reference>
<feature type="region of interest" description="Disordered" evidence="6">
    <location>
        <begin position="219"/>
        <end position="243"/>
    </location>
</feature>
<keyword evidence="5 7" id="KW-0472">Membrane</keyword>
<reference evidence="8" key="5">
    <citation type="journal article" date="2021" name="G3 (Bethesda)">
        <title>Aegilops tauschii genome assembly Aet v5.0 features greater sequence contiguity and improved annotation.</title>
        <authorList>
            <person name="Wang L."/>
            <person name="Zhu T."/>
            <person name="Rodriguez J.C."/>
            <person name="Deal K.R."/>
            <person name="Dubcovsky J."/>
            <person name="McGuire P.E."/>
            <person name="Lux T."/>
            <person name="Spannagl M."/>
            <person name="Mayer K.F.X."/>
            <person name="Baldrich P."/>
            <person name="Meyers B.C."/>
            <person name="Huo N."/>
            <person name="Gu Y.Q."/>
            <person name="Zhou H."/>
            <person name="Devos K.M."/>
            <person name="Bennetzen J.L."/>
            <person name="Unver T."/>
            <person name="Budak H."/>
            <person name="Gulick P.J."/>
            <person name="Galiba G."/>
            <person name="Kalapos B."/>
            <person name="Nelson D.R."/>
            <person name="Li P."/>
            <person name="You F.M."/>
            <person name="Luo M.C."/>
            <person name="Dvorak J."/>
        </authorList>
    </citation>
    <scope>NUCLEOTIDE SEQUENCE [LARGE SCALE GENOMIC DNA]</scope>
    <source>
        <strain evidence="8">cv. AL8/78</strain>
    </source>
</reference>
<sequence length="243" mass="27517">MLLHLSRCPIQRMLGLLRDLKELGHLPHECAPRKQYRRGEECVHLVWHHILHAAYWSLLGRHVLGKGMLVLTVSTTLPWMIQSSNHSEIHRITVYVGLYLTALGNGGIKPCTSTFGADQFDITDPTERVKKGSFFNWFYFLNTIGSLLSTTVIVWVQDNVGWGIGFAIPMILTSLSFTVFIASRRIYRYKSTGESPMTTASRVVVAAARNRRLELPEDCTTLHHSPSPPSEATFNVQHTTQFR</sequence>
<dbReference type="InterPro" id="IPR036259">
    <property type="entry name" value="MFS_trans_sf"/>
</dbReference>
<dbReference type="Gramene" id="AET2Gv20016200.22">
    <property type="protein sequence ID" value="AET2Gv20016200.22"/>
    <property type="gene ID" value="AET2Gv20016200"/>
</dbReference>
<keyword evidence="4 7" id="KW-1133">Transmembrane helix</keyword>
<accession>A0A453A7T4</accession>
<evidence type="ECO:0000256" key="5">
    <source>
        <dbReference type="ARBA" id="ARBA00023136"/>
    </source>
</evidence>
<evidence type="ECO:0000313" key="8">
    <source>
        <dbReference type="EnsemblPlants" id="AET2Gv20016200.22"/>
    </source>
</evidence>
<dbReference type="AlphaFoldDB" id="A0A453A7T4"/>
<feature type="transmembrane region" description="Helical" evidence="7">
    <location>
        <begin position="137"/>
        <end position="156"/>
    </location>
</feature>
<dbReference type="Gene3D" id="1.20.1250.20">
    <property type="entry name" value="MFS general substrate transporter like domains"/>
    <property type="match status" value="1"/>
</dbReference>
<feature type="transmembrane region" description="Helical" evidence="7">
    <location>
        <begin position="162"/>
        <end position="182"/>
    </location>
</feature>
<comment type="similarity">
    <text evidence="2">Belongs to the major facilitator superfamily. Proton-dependent oligopeptide transporter (POT/PTR) (TC 2.A.17) family.</text>
</comment>
<name>A0A453A7T4_AEGTS</name>
<keyword evidence="9" id="KW-1185">Reference proteome</keyword>
<evidence type="ECO:0000256" key="2">
    <source>
        <dbReference type="ARBA" id="ARBA00005982"/>
    </source>
</evidence>
<dbReference type="Proteomes" id="UP000015105">
    <property type="component" value="Chromosome 2D"/>
</dbReference>
<feature type="compositionally biased region" description="Polar residues" evidence="6">
    <location>
        <begin position="230"/>
        <end position="243"/>
    </location>
</feature>
<dbReference type="Pfam" id="PF00854">
    <property type="entry name" value="PTR2"/>
    <property type="match status" value="1"/>
</dbReference>
<evidence type="ECO:0000256" key="3">
    <source>
        <dbReference type="ARBA" id="ARBA00022692"/>
    </source>
</evidence>
<comment type="subcellular location">
    <subcellularLocation>
        <location evidence="1">Membrane</location>
        <topology evidence="1">Multi-pass membrane protein</topology>
    </subcellularLocation>
</comment>
<dbReference type="PANTHER" id="PTHR11654">
    <property type="entry name" value="OLIGOPEPTIDE TRANSPORTER-RELATED"/>
    <property type="match status" value="1"/>
</dbReference>
<evidence type="ECO:0000256" key="4">
    <source>
        <dbReference type="ARBA" id="ARBA00022989"/>
    </source>
</evidence>
<proteinExistence type="inferred from homology"/>
<dbReference type="EnsemblPlants" id="AET2Gv20016200.22">
    <property type="protein sequence ID" value="AET2Gv20016200.22"/>
    <property type="gene ID" value="AET2Gv20016200"/>
</dbReference>
<organism evidence="8 9">
    <name type="scientific">Aegilops tauschii subsp. strangulata</name>
    <name type="common">Goatgrass</name>
    <dbReference type="NCBI Taxonomy" id="200361"/>
    <lineage>
        <taxon>Eukaryota</taxon>
        <taxon>Viridiplantae</taxon>
        <taxon>Streptophyta</taxon>
        <taxon>Embryophyta</taxon>
        <taxon>Tracheophyta</taxon>
        <taxon>Spermatophyta</taxon>
        <taxon>Magnoliopsida</taxon>
        <taxon>Liliopsida</taxon>
        <taxon>Poales</taxon>
        <taxon>Poaceae</taxon>
        <taxon>BOP clade</taxon>
        <taxon>Pooideae</taxon>
        <taxon>Triticodae</taxon>
        <taxon>Triticeae</taxon>
        <taxon>Triticinae</taxon>
        <taxon>Aegilops</taxon>
    </lineage>
</organism>
<reference evidence="9" key="1">
    <citation type="journal article" date="2014" name="Science">
        <title>Ancient hybridizations among the ancestral genomes of bread wheat.</title>
        <authorList>
            <consortium name="International Wheat Genome Sequencing Consortium,"/>
            <person name="Marcussen T."/>
            <person name="Sandve S.R."/>
            <person name="Heier L."/>
            <person name="Spannagl M."/>
            <person name="Pfeifer M."/>
            <person name="Jakobsen K.S."/>
            <person name="Wulff B.B."/>
            <person name="Steuernagel B."/>
            <person name="Mayer K.F."/>
            <person name="Olsen O.A."/>
        </authorList>
    </citation>
    <scope>NUCLEOTIDE SEQUENCE [LARGE SCALE GENOMIC DNA]</scope>
    <source>
        <strain evidence="9">cv. AL8/78</strain>
    </source>
</reference>
<keyword evidence="3 7" id="KW-0812">Transmembrane</keyword>
<protein>
    <submittedName>
        <fullName evidence="8">Uncharacterized protein</fullName>
    </submittedName>
</protein>
<evidence type="ECO:0000256" key="1">
    <source>
        <dbReference type="ARBA" id="ARBA00004141"/>
    </source>
</evidence>